<keyword evidence="4" id="KW-0539">Nucleus</keyword>
<dbReference type="Pfam" id="PF03514">
    <property type="entry name" value="GRAS"/>
    <property type="match status" value="1"/>
</dbReference>
<evidence type="ECO:0000256" key="5">
    <source>
        <dbReference type="PROSITE-ProRule" id="PRU01191"/>
    </source>
</evidence>
<evidence type="ECO:0000313" key="6">
    <source>
        <dbReference type="EMBL" id="PQM40938.1"/>
    </source>
</evidence>
<comment type="subcellular location">
    <subcellularLocation>
        <location evidence="1">Nucleus</location>
    </subcellularLocation>
</comment>
<evidence type="ECO:0000256" key="1">
    <source>
        <dbReference type="ARBA" id="ARBA00004123"/>
    </source>
</evidence>
<reference evidence="6 7" key="1">
    <citation type="submission" date="2018-02" db="EMBL/GenBank/DDBJ databases">
        <title>Draft genome of wild Prunus yedoensis var. nudiflora.</title>
        <authorList>
            <person name="Baek S."/>
            <person name="Kim J.-H."/>
            <person name="Choi K."/>
            <person name="Kim G.-B."/>
            <person name="Cho A."/>
            <person name="Jang H."/>
            <person name="Shin C.-H."/>
            <person name="Yu H.-J."/>
            <person name="Mun J.-H."/>
        </authorList>
    </citation>
    <scope>NUCLEOTIDE SEQUENCE [LARGE SCALE GENOMIC DNA]</scope>
    <source>
        <strain evidence="7">cv. Jeju island</strain>
        <tissue evidence="6">Leaf</tissue>
    </source>
</reference>
<dbReference type="STRING" id="2094558.A0A314UVI3"/>
<dbReference type="OrthoDB" id="743731at2759"/>
<dbReference type="InterPro" id="IPR005202">
    <property type="entry name" value="TF_GRAS"/>
</dbReference>
<feature type="region of interest" description="SAW" evidence="5">
    <location>
        <begin position="42"/>
        <end position="61"/>
    </location>
</feature>
<dbReference type="Proteomes" id="UP000250321">
    <property type="component" value="Unassembled WGS sequence"/>
</dbReference>
<accession>A0A314UVI3</accession>
<evidence type="ECO:0000256" key="4">
    <source>
        <dbReference type="ARBA" id="ARBA00023242"/>
    </source>
</evidence>
<dbReference type="PROSITE" id="PS50985">
    <property type="entry name" value="GRAS"/>
    <property type="match status" value="1"/>
</dbReference>
<dbReference type="EMBL" id="PJQY01003007">
    <property type="protein sequence ID" value="PQM40938.1"/>
    <property type="molecule type" value="Genomic_DNA"/>
</dbReference>
<organism evidence="6 7">
    <name type="scientific">Prunus yedoensis var. nudiflora</name>
    <dbReference type="NCBI Taxonomy" id="2094558"/>
    <lineage>
        <taxon>Eukaryota</taxon>
        <taxon>Viridiplantae</taxon>
        <taxon>Streptophyta</taxon>
        <taxon>Embryophyta</taxon>
        <taxon>Tracheophyta</taxon>
        <taxon>Spermatophyta</taxon>
        <taxon>Magnoliopsida</taxon>
        <taxon>eudicotyledons</taxon>
        <taxon>Gunneridae</taxon>
        <taxon>Pentapetalae</taxon>
        <taxon>rosids</taxon>
        <taxon>fabids</taxon>
        <taxon>Rosales</taxon>
        <taxon>Rosaceae</taxon>
        <taxon>Amygdaloideae</taxon>
        <taxon>Amygdaleae</taxon>
        <taxon>Prunus</taxon>
    </lineage>
</organism>
<sequence length="61" mass="7142">MESLHYFAAMFDSLDDCLPLESAERLSIEKNHLGKEIKSMLNYDNERCKLFENRKEGNMEG</sequence>
<comment type="caution">
    <text evidence="5">Lacks conserved residue(s) required for the propagation of feature annotation.</text>
</comment>
<keyword evidence="7" id="KW-1185">Reference proteome</keyword>
<name>A0A314UVI3_PRUYE</name>
<keyword evidence="2" id="KW-0805">Transcription regulation</keyword>
<evidence type="ECO:0000256" key="2">
    <source>
        <dbReference type="ARBA" id="ARBA00023015"/>
    </source>
</evidence>
<evidence type="ECO:0000256" key="3">
    <source>
        <dbReference type="ARBA" id="ARBA00023163"/>
    </source>
</evidence>
<comment type="similarity">
    <text evidence="5">Belongs to the GRAS family.</text>
</comment>
<evidence type="ECO:0000313" key="7">
    <source>
        <dbReference type="Proteomes" id="UP000250321"/>
    </source>
</evidence>
<gene>
    <name evidence="6" type="ORF">Pyn_37390</name>
</gene>
<comment type="caution">
    <text evidence="6">The sequence shown here is derived from an EMBL/GenBank/DDBJ whole genome shotgun (WGS) entry which is preliminary data.</text>
</comment>
<keyword evidence="3" id="KW-0804">Transcription</keyword>
<dbReference type="AlphaFoldDB" id="A0A314UVI3"/>
<protein>
    <submittedName>
        <fullName evidence="6">Scarecrow-like protein 23</fullName>
    </submittedName>
</protein>
<dbReference type="GO" id="GO:0005634">
    <property type="term" value="C:nucleus"/>
    <property type="evidence" value="ECO:0007669"/>
    <property type="project" value="UniProtKB-SubCell"/>
</dbReference>
<proteinExistence type="inferred from homology"/>